<comment type="cofactor">
    <cofactor evidence="1">
        <name>a divalent metal cation</name>
        <dbReference type="ChEBI" id="CHEBI:60240"/>
    </cofactor>
</comment>
<dbReference type="NCBIfam" id="TIGR00255">
    <property type="entry name" value="YicC/YloC family endoribonuclease"/>
    <property type="match status" value="1"/>
</dbReference>
<evidence type="ECO:0000256" key="4">
    <source>
        <dbReference type="ARBA" id="ARBA00022801"/>
    </source>
</evidence>
<proteinExistence type="inferred from homology"/>
<comment type="caution">
    <text evidence="8">The sequence shown here is derived from an EMBL/GenBank/DDBJ whole genome shotgun (WGS) entry which is preliminary data.</text>
</comment>
<reference evidence="8 9" key="1">
    <citation type="submission" date="2017-08" db="EMBL/GenBank/DDBJ databases">
        <title>Fine stratification of microbial communities through a metagenomic profile of the photic zone.</title>
        <authorList>
            <person name="Haro-Moreno J.M."/>
            <person name="Lopez-Perez M."/>
            <person name="De La Torre J."/>
            <person name="Picazo A."/>
            <person name="Camacho A."/>
            <person name="Rodriguez-Valera F."/>
        </authorList>
    </citation>
    <scope>NUCLEOTIDE SEQUENCE [LARGE SCALE GENOMIC DNA]</scope>
    <source>
        <strain evidence="8">MED-G24</strain>
    </source>
</reference>
<dbReference type="InterPro" id="IPR013527">
    <property type="entry name" value="YicC-like_N"/>
</dbReference>
<dbReference type="InterPro" id="IPR005229">
    <property type="entry name" value="YicC/YloC-like"/>
</dbReference>
<sequence length="282" mass="32144">MTQSMTGFTRCQADGMTWEIRSVNQRYLEPSFKIPDTFRALESLLRQRLRRRLHRGKIDCLLRYDSEDNQATNLNEGNLAQLGTLMDAVHRIVPGAATPTALDLIRWPGVLDQASFDEARLFKLASALFDDALSDLTEMRRREGHEMQQAIAGQLQNLKDEVNQIAETADAIREHQSTRLRNRLAELTTEADPGRLEQEMVFLLQKSDIQEELDRLNAHIDEVSAALSSDEPAGRRLDFLMQELNREVNTIASKSASVDTSNHSVQMKVLIEQMREQIQNIE</sequence>
<feature type="domain" description="Endoribonuclease YicC-like C-terminal" evidence="7">
    <location>
        <begin position="165"/>
        <end position="282"/>
    </location>
</feature>
<protein>
    <submittedName>
        <fullName evidence="8">YicC family protein</fullName>
    </submittedName>
</protein>
<name>A0A2A5X0F8_9GAMM</name>
<dbReference type="GO" id="GO:0016787">
    <property type="term" value="F:hydrolase activity"/>
    <property type="evidence" value="ECO:0007669"/>
    <property type="project" value="UniProtKB-KW"/>
</dbReference>
<gene>
    <name evidence="8" type="ORF">CNE99_00115</name>
</gene>
<evidence type="ECO:0000256" key="2">
    <source>
        <dbReference type="ARBA" id="ARBA00022722"/>
    </source>
</evidence>
<feature type="domain" description="Endoribonuclease YicC-like N-terminal" evidence="6">
    <location>
        <begin position="3"/>
        <end position="148"/>
    </location>
</feature>
<keyword evidence="2" id="KW-0540">Nuclease</keyword>
<evidence type="ECO:0000256" key="1">
    <source>
        <dbReference type="ARBA" id="ARBA00001968"/>
    </source>
</evidence>
<dbReference type="Pfam" id="PF03755">
    <property type="entry name" value="YicC-like_N"/>
    <property type="match status" value="1"/>
</dbReference>
<accession>A0A2A5X0F8</accession>
<keyword evidence="4" id="KW-0378">Hydrolase</keyword>
<evidence type="ECO:0000259" key="6">
    <source>
        <dbReference type="Pfam" id="PF03755"/>
    </source>
</evidence>
<dbReference type="InterPro" id="IPR013551">
    <property type="entry name" value="YicC-like_C"/>
</dbReference>
<dbReference type="EMBL" id="NTKD01000001">
    <property type="protein sequence ID" value="PDH42161.1"/>
    <property type="molecule type" value="Genomic_DNA"/>
</dbReference>
<keyword evidence="3" id="KW-0255">Endonuclease</keyword>
<dbReference type="AlphaFoldDB" id="A0A2A5X0F8"/>
<evidence type="ECO:0000313" key="9">
    <source>
        <dbReference type="Proteomes" id="UP000219327"/>
    </source>
</evidence>
<dbReference type="GO" id="GO:0004521">
    <property type="term" value="F:RNA endonuclease activity"/>
    <property type="evidence" value="ECO:0007669"/>
    <property type="project" value="InterPro"/>
</dbReference>
<comment type="similarity">
    <text evidence="5">Belongs to the YicC/YloC family.</text>
</comment>
<dbReference type="Proteomes" id="UP000219327">
    <property type="component" value="Unassembled WGS sequence"/>
</dbReference>
<dbReference type="PANTHER" id="PTHR30636:SF3">
    <property type="entry name" value="UPF0701 PROTEIN YICC"/>
    <property type="match status" value="1"/>
</dbReference>
<dbReference type="PANTHER" id="PTHR30636">
    <property type="entry name" value="UPF0701 PROTEIN YICC"/>
    <property type="match status" value="1"/>
</dbReference>
<dbReference type="Pfam" id="PF08340">
    <property type="entry name" value="YicC-like_C"/>
    <property type="match status" value="1"/>
</dbReference>
<evidence type="ECO:0000256" key="3">
    <source>
        <dbReference type="ARBA" id="ARBA00022759"/>
    </source>
</evidence>
<evidence type="ECO:0000256" key="5">
    <source>
        <dbReference type="ARBA" id="ARBA00035648"/>
    </source>
</evidence>
<organism evidence="8 9">
    <name type="scientific">OM182 bacterium MED-G24</name>
    <dbReference type="NCBI Taxonomy" id="1986255"/>
    <lineage>
        <taxon>Bacteria</taxon>
        <taxon>Pseudomonadati</taxon>
        <taxon>Pseudomonadota</taxon>
        <taxon>Gammaproteobacteria</taxon>
        <taxon>OMG group</taxon>
        <taxon>OM182 clade</taxon>
    </lineage>
</organism>
<evidence type="ECO:0000259" key="7">
    <source>
        <dbReference type="Pfam" id="PF08340"/>
    </source>
</evidence>
<evidence type="ECO:0000313" key="8">
    <source>
        <dbReference type="EMBL" id="PDH42161.1"/>
    </source>
</evidence>